<proteinExistence type="predicted"/>
<keyword evidence="2" id="KW-1185">Reference proteome</keyword>
<protein>
    <submittedName>
        <fullName evidence="1">Uncharacterized protein</fullName>
    </submittedName>
</protein>
<organism evidence="1 2">
    <name type="scientific">Marmota monax</name>
    <name type="common">Woodchuck</name>
    <dbReference type="NCBI Taxonomy" id="9995"/>
    <lineage>
        <taxon>Eukaryota</taxon>
        <taxon>Metazoa</taxon>
        <taxon>Chordata</taxon>
        <taxon>Craniata</taxon>
        <taxon>Vertebrata</taxon>
        <taxon>Euteleostomi</taxon>
        <taxon>Mammalia</taxon>
        <taxon>Eutheria</taxon>
        <taxon>Euarchontoglires</taxon>
        <taxon>Glires</taxon>
        <taxon>Rodentia</taxon>
        <taxon>Sciuromorpha</taxon>
        <taxon>Sciuridae</taxon>
        <taxon>Xerinae</taxon>
        <taxon>Marmotini</taxon>
        <taxon>Marmota</taxon>
    </lineage>
</organism>
<dbReference type="EMBL" id="CABDUW010001731">
    <property type="protein sequence ID" value="VTJ83583.1"/>
    <property type="molecule type" value="Genomic_DNA"/>
</dbReference>
<dbReference type="PANTHER" id="PTHR33487">
    <property type="entry name" value="CILIA- AND FLAGELLA-ASSOCIATED PROTEIN 54"/>
    <property type="match status" value="1"/>
</dbReference>
<comment type="caution">
    <text evidence="1">The sequence shown here is derived from an EMBL/GenBank/DDBJ whole genome shotgun (WGS) entry which is preliminary data.</text>
</comment>
<accession>A0A5E4CP27</accession>
<dbReference type="AlphaFoldDB" id="A0A5E4CP27"/>
<sequence length="298" mass="33886">MLKTVLLMEAEERLNFLVSEVEHPGHKDLSHCCAAELEIVVEARLHLAAIALQRHRAAYSAAIVYSTLKLLQDSKLFKKNVMKDDAEKPLSPGTSTSENKDDEFLDPVSLNAREYFNIHLWLRCRLALVTAFVSQIRGIGIVKENDLTDCLSLIRELYVEAKSAEDLELQAEFLMQAVILGLQEKHLKADIITDLQDIIHLLEGKEFLSPRSSLTLAKSLVLLDDLTKAEKFKESPYSKPDKLQFLTQAHNIIIEQMLTFGETIELHLSSTEYKNLLQPLKNIYLPHVMLLAKIKMRI</sequence>
<name>A0A5E4CP27_MARMO</name>
<gene>
    <name evidence="1" type="ORF">MONAX_5E038448</name>
</gene>
<dbReference type="PANTHER" id="PTHR33487:SF1">
    <property type="entry name" value="CILIA- AND FLAGELLA-ASSOCIATED PROTEIN 54"/>
    <property type="match status" value="1"/>
</dbReference>
<evidence type="ECO:0000313" key="2">
    <source>
        <dbReference type="Proteomes" id="UP000335636"/>
    </source>
</evidence>
<evidence type="ECO:0000313" key="1">
    <source>
        <dbReference type="EMBL" id="VTJ83583.1"/>
    </source>
</evidence>
<dbReference type="Proteomes" id="UP000335636">
    <property type="component" value="Unassembled WGS sequence"/>
</dbReference>
<reference evidence="1" key="1">
    <citation type="submission" date="2019-04" db="EMBL/GenBank/DDBJ databases">
        <authorList>
            <person name="Alioto T."/>
            <person name="Alioto T."/>
        </authorList>
    </citation>
    <scope>NUCLEOTIDE SEQUENCE [LARGE SCALE GENOMIC DNA]</scope>
</reference>
<feature type="non-terminal residue" evidence="1">
    <location>
        <position position="298"/>
    </location>
</feature>
<dbReference type="GO" id="GO:0060271">
    <property type="term" value="P:cilium assembly"/>
    <property type="evidence" value="ECO:0007669"/>
    <property type="project" value="TreeGrafter"/>
</dbReference>